<accession>J9DD20</accession>
<feature type="transmembrane region" description="Helical" evidence="1">
    <location>
        <begin position="33"/>
        <end position="53"/>
    </location>
</feature>
<dbReference type="Proteomes" id="UP000003163">
    <property type="component" value="Unassembled WGS sequence"/>
</dbReference>
<keyword evidence="3" id="KW-1185">Reference proteome</keyword>
<keyword evidence="1" id="KW-0812">Transmembrane</keyword>
<protein>
    <submittedName>
        <fullName evidence="2">Uncharacterized protein</fullName>
    </submittedName>
</protein>
<gene>
    <name evidence="2" type="ORF">EDEG_00595</name>
</gene>
<keyword evidence="1" id="KW-0472">Membrane</keyword>
<evidence type="ECO:0000256" key="1">
    <source>
        <dbReference type="SAM" id="Phobius"/>
    </source>
</evidence>
<sequence length="101" mass="12444">MSFFVININTNIFATAKITIIDTNIHTSKNTSVIHFFVFIFFVFLKFVIFIFLKNHKISIWRYFNLFLNYIDLLNFLQKNSFYFIFYKYLKTQKQDFEIMF</sequence>
<dbReference type="AlphaFoldDB" id="J9DD20"/>
<name>J9DD20_EDHAE</name>
<organism evidence="2 3">
    <name type="scientific">Edhazardia aedis (strain USNM 41457)</name>
    <name type="common">Microsporidian parasite</name>
    <dbReference type="NCBI Taxonomy" id="1003232"/>
    <lineage>
        <taxon>Eukaryota</taxon>
        <taxon>Fungi</taxon>
        <taxon>Fungi incertae sedis</taxon>
        <taxon>Microsporidia</taxon>
        <taxon>Edhazardia</taxon>
    </lineage>
</organism>
<evidence type="ECO:0000313" key="3">
    <source>
        <dbReference type="Proteomes" id="UP000003163"/>
    </source>
</evidence>
<evidence type="ECO:0000313" key="2">
    <source>
        <dbReference type="EMBL" id="EJW05369.1"/>
    </source>
</evidence>
<dbReference type="VEuPathDB" id="MicrosporidiaDB:EDEG_00595"/>
<proteinExistence type="predicted"/>
<comment type="caution">
    <text evidence="2">The sequence shown here is derived from an EMBL/GenBank/DDBJ whole genome shotgun (WGS) entry which is preliminary data.</text>
</comment>
<reference evidence="2 3" key="1">
    <citation type="submission" date="2011-08" db="EMBL/GenBank/DDBJ databases">
        <authorList>
            <person name="Liu Z.J."/>
            <person name="Shi F.L."/>
            <person name="Lu J.Q."/>
            <person name="Li M."/>
            <person name="Wang Z.L."/>
        </authorList>
    </citation>
    <scope>NUCLEOTIDE SEQUENCE [LARGE SCALE GENOMIC DNA]</scope>
    <source>
        <strain evidence="2 3">USNM 41457</strain>
    </source>
</reference>
<reference evidence="3" key="2">
    <citation type="submission" date="2015-07" db="EMBL/GenBank/DDBJ databases">
        <title>Contrasting host-pathogen interactions and genome evolution in two generalist and specialist microsporidian pathogens of mosquitoes.</title>
        <authorList>
            <consortium name="The Broad Institute Genomics Platform"/>
            <consortium name="The Broad Institute Genome Sequencing Center for Infectious Disease"/>
            <person name="Cuomo C.A."/>
            <person name="Sanscrainte N.D."/>
            <person name="Goldberg J.M."/>
            <person name="Heiman D."/>
            <person name="Young S."/>
            <person name="Zeng Q."/>
            <person name="Becnel J.J."/>
            <person name="Birren B.W."/>
        </authorList>
    </citation>
    <scope>NUCLEOTIDE SEQUENCE [LARGE SCALE GENOMIC DNA]</scope>
    <source>
        <strain evidence="3">USNM 41457</strain>
    </source>
</reference>
<dbReference type="EMBL" id="AFBI03000007">
    <property type="protein sequence ID" value="EJW05369.1"/>
    <property type="molecule type" value="Genomic_DNA"/>
</dbReference>
<dbReference type="InParanoid" id="J9DD20"/>
<dbReference type="HOGENOM" id="CLU_2291638_0_0_1"/>
<keyword evidence="1" id="KW-1133">Transmembrane helix</keyword>